<dbReference type="Pfam" id="PF13439">
    <property type="entry name" value="Glyco_transf_4"/>
    <property type="match status" value="1"/>
</dbReference>
<dbReference type="EMBL" id="JAEUGD010000066">
    <property type="protein sequence ID" value="MBL6448854.1"/>
    <property type="molecule type" value="Genomic_DNA"/>
</dbReference>
<dbReference type="AlphaFoldDB" id="A0A937FZ59"/>
<proteinExistence type="predicted"/>
<dbReference type="GO" id="GO:0016758">
    <property type="term" value="F:hexosyltransferase activity"/>
    <property type="evidence" value="ECO:0007669"/>
    <property type="project" value="TreeGrafter"/>
</dbReference>
<keyword evidence="4" id="KW-1185">Reference proteome</keyword>
<dbReference type="PROSITE" id="PS51257">
    <property type="entry name" value="PROKAR_LIPOPROTEIN"/>
    <property type="match status" value="1"/>
</dbReference>
<gene>
    <name evidence="3" type="ORF">JMN32_21255</name>
</gene>
<evidence type="ECO:0000259" key="1">
    <source>
        <dbReference type="Pfam" id="PF00534"/>
    </source>
</evidence>
<comment type="caution">
    <text evidence="3">The sequence shown here is derived from an EMBL/GenBank/DDBJ whole genome shotgun (WGS) entry which is preliminary data.</text>
</comment>
<dbReference type="InterPro" id="IPR050194">
    <property type="entry name" value="Glycosyltransferase_grp1"/>
</dbReference>
<dbReference type="PANTHER" id="PTHR45947:SF3">
    <property type="entry name" value="SULFOQUINOVOSYL TRANSFERASE SQD2"/>
    <property type="match status" value="1"/>
</dbReference>
<feature type="domain" description="Glycosyltransferase subfamily 4-like N-terminal" evidence="2">
    <location>
        <begin position="139"/>
        <end position="237"/>
    </location>
</feature>
<dbReference type="Gene3D" id="3.40.50.2000">
    <property type="entry name" value="Glycogen Phosphorylase B"/>
    <property type="match status" value="2"/>
</dbReference>
<name>A0A937FZ59_9BACT</name>
<accession>A0A937FZ59</accession>
<protein>
    <submittedName>
        <fullName evidence="3">Glycosyltransferase family 4 protein</fullName>
    </submittedName>
</protein>
<dbReference type="RefSeq" id="WP_202858395.1">
    <property type="nucleotide sequence ID" value="NZ_JAEUGD010000066.1"/>
</dbReference>
<evidence type="ECO:0000313" key="4">
    <source>
        <dbReference type="Proteomes" id="UP000614216"/>
    </source>
</evidence>
<feature type="domain" description="Glycosyl transferase family 1" evidence="1">
    <location>
        <begin position="251"/>
        <end position="392"/>
    </location>
</feature>
<evidence type="ECO:0000259" key="2">
    <source>
        <dbReference type="Pfam" id="PF13439"/>
    </source>
</evidence>
<sequence>MKVLMFGWEFPPHISGGLGTACYGIVTGLLREEVEVIFVIPKLYGDENSEAFRLVSASDVLINTNKPVTRKWSERLQYIEAQSPLAPYTSFDQPEVKCTETVEIRETEVMEKYPLQRFEMTGKYGTELMQEVHKYAVVASEIASTYNFDIIHVHDWLTFPAGIAASEASGKPLIAHIHATEYDRSGININQAVFDIEKEGMQQADHVIAVSDYTRKIIIDKYEIDPNKVSVIHNGISSKDNEAVHSSKGIQEKVVTFMGRITYQKGPEYFVEAARKVLDVIPNVRFVMAGGGDLMNTMIERVAELKMSSRFHFTGFLNGSEVDKMYGMSDVFVMPSVSEPFGIAPLEAIKANVPVIISKQSGVSEVLKNAIKVDFWDVDALADAIAALLQYNSLSGLFRDHGKNDIKVLNWQRSASVIKEVYIRQLKSSSPEISR</sequence>
<dbReference type="Proteomes" id="UP000614216">
    <property type="component" value="Unassembled WGS sequence"/>
</dbReference>
<dbReference type="PANTHER" id="PTHR45947">
    <property type="entry name" value="SULFOQUINOVOSYL TRANSFERASE SQD2"/>
    <property type="match status" value="1"/>
</dbReference>
<evidence type="ECO:0000313" key="3">
    <source>
        <dbReference type="EMBL" id="MBL6448854.1"/>
    </source>
</evidence>
<dbReference type="CDD" id="cd03801">
    <property type="entry name" value="GT4_PimA-like"/>
    <property type="match status" value="1"/>
</dbReference>
<dbReference type="InterPro" id="IPR028098">
    <property type="entry name" value="Glyco_trans_4-like_N"/>
</dbReference>
<organism evidence="3 4">
    <name type="scientific">Fulvivirga marina</name>
    <dbReference type="NCBI Taxonomy" id="2494733"/>
    <lineage>
        <taxon>Bacteria</taxon>
        <taxon>Pseudomonadati</taxon>
        <taxon>Bacteroidota</taxon>
        <taxon>Cytophagia</taxon>
        <taxon>Cytophagales</taxon>
        <taxon>Fulvivirgaceae</taxon>
        <taxon>Fulvivirga</taxon>
    </lineage>
</organism>
<reference evidence="3" key="1">
    <citation type="submission" date="2021-01" db="EMBL/GenBank/DDBJ databases">
        <title>Fulvivirga kasyanovii gen. nov., sp nov., a novel member of the phylum Bacteroidetes isolated from seawater in a mussel farm.</title>
        <authorList>
            <person name="Zhao L.-H."/>
            <person name="Wang Z.-J."/>
        </authorList>
    </citation>
    <scope>NUCLEOTIDE SEQUENCE</scope>
    <source>
        <strain evidence="3">29W222</strain>
    </source>
</reference>
<dbReference type="Pfam" id="PF00534">
    <property type="entry name" value="Glycos_transf_1"/>
    <property type="match status" value="1"/>
</dbReference>
<dbReference type="InterPro" id="IPR001296">
    <property type="entry name" value="Glyco_trans_1"/>
</dbReference>
<dbReference type="SUPFAM" id="SSF53756">
    <property type="entry name" value="UDP-Glycosyltransferase/glycogen phosphorylase"/>
    <property type="match status" value="1"/>
</dbReference>